<comment type="similarity">
    <text evidence="2 6">Belongs to the sodium:solute symporter (SSF) (TC 2.A.21) family.</text>
</comment>
<keyword evidence="5 8" id="KW-0472">Membrane</keyword>
<dbReference type="PANTHER" id="PTHR11819">
    <property type="entry name" value="SOLUTE CARRIER FAMILY 5"/>
    <property type="match status" value="1"/>
</dbReference>
<keyword evidence="3 8" id="KW-0812">Transmembrane</keyword>
<dbReference type="Gene3D" id="1.20.1730.10">
    <property type="entry name" value="Sodium/glucose cotransporter"/>
    <property type="match status" value="2"/>
</dbReference>
<feature type="transmembrane region" description="Helical" evidence="8">
    <location>
        <begin position="476"/>
        <end position="494"/>
    </location>
</feature>
<evidence type="ECO:0000256" key="6">
    <source>
        <dbReference type="RuleBase" id="RU362091"/>
    </source>
</evidence>
<dbReference type="OMA" id="TTIGWDT"/>
<dbReference type="InterPro" id="IPR001734">
    <property type="entry name" value="Na/solute_symporter"/>
</dbReference>
<dbReference type="GO" id="GO:0005886">
    <property type="term" value="C:plasma membrane"/>
    <property type="evidence" value="ECO:0007669"/>
    <property type="project" value="TreeGrafter"/>
</dbReference>
<evidence type="ECO:0000256" key="5">
    <source>
        <dbReference type="ARBA" id="ARBA00023136"/>
    </source>
</evidence>
<feature type="transmembrane region" description="Helical" evidence="8">
    <location>
        <begin position="549"/>
        <end position="571"/>
    </location>
</feature>
<accession>A0A1D2MDD3</accession>
<dbReference type="InterPro" id="IPR038377">
    <property type="entry name" value="Na/Glc_symporter_sf"/>
</dbReference>
<feature type="transmembrane region" description="Helical" evidence="8">
    <location>
        <begin position="677"/>
        <end position="696"/>
    </location>
</feature>
<feature type="transmembrane region" description="Helical" evidence="8">
    <location>
        <begin position="238"/>
        <end position="256"/>
    </location>
</feature>
<feature type="region of interest" description="Disordered" evidence="7">
    <location>
        <begin position="597"/>
        <end position="619"/>
    </location>
</feature>
<keyword evidence="4 8" id="KW-1133">Transmembrane helix</keyword>
<evidence type="ECO:0000256" key="8">
    <source>
        <dbReference type="SAM" id="Phobius"/>
    </source>
</evidence>
<dbReference type="Proteomes" id="UP000094527">
    <property type="component" value="Unassembled WGS sequence"/>
</dbReference>
<evidence type="ECO:0000256" key="2">
    <source>
        <dbReference type="ARBA" id="ARBA00006434"/>
    </source>
</evidence>
<feature type="transmembrane region" description="Helical" evidence="8">
    <location>
        <begin position="53"/>
        <end position="79"/>
    </location>
</feature>
<dbReference type="OrthoDB" id="6132759at2759"/>
<dbReference type="GO" id="GO:0005412">
    <property type="term" value="F:D-glucose:sodium symporter activity"/>
    <property type="evidence" value="ECO:0007669"/>
    <property type="project" value="TreeGrafter"/>
</dbReference>
<dbReference type="Pfam" id="PF00474">
    <property type="entry name" value="SSF"/>
    <property type="match status" value="2"/>
</dbReference>
<feature type="transmembrane region" description="Helical" evidence="8">
    <location>
        <begin position="346"/>
        <end position="374"/>
    </location>
</feature>
<evidence type="ECO:0000256" key="1">
    <source>
        <dbReference type="ARBA" id="ARBA00004141"/>
    </source>
</evidence>
<evidence type="ECO:0000256" key="7">
    <source>
        <dbReference type="SAM" id="MobiDB-lite"/>
    </source>
</evidence>
<evidence type="ECO:0000313" key="10">
    <source>
        <dbReference type="Proteomes" id="UP000094527"/>
    </source>
</evidence>
<dbReference type="InterPro" id="IPR018212">
    <property type="entry name" value="Na/solute_symporter_CS"/>
</dbReference>
<protein>
    <submittedName>
        <fullName evidence="9">Sodium/glucose cotransporter 2</fullName>
    </submittedName>
</protein>
<dbReference type="NCBIfam" id="TIGR00813">
    <property type="entry name" value="sss"/>
    <property type="match status" value="1"/>
</dbReference>
<gene>
    <name evidence="9" type="ORF">Ocin01_15761</name>
</gene>
<dbReference type="PANTHER" id="PTHR11819:SF195">
    <property type="entry name" value="SODIUM_GLUCOSE COTRANSPORTER 4"/>
    <property type="match status" value="1"/>
</dbReference>
<dbReference type="STRING" id="48709.A0A1D2MDD3"/>
<dbReference type="EMBL" id="LJIJ01001741">
    <property type="protein sequence ID" value="ODM90922.1"/>
    <property type="molecule type" value="Genomic_DNA"/>
</dbReference>
<keyword evidence="10" id="KW-1185">Reference proteome</keyword>
<dbReference type="PROSITE" id="PS00457">
    <property type="entry name" value="NA_SOLUT_SYMP_2"/>
    <property type="match status" value="1"/>
</dbReference>
<feature type="transmembrane region" description="Helical" evidence="8">
    <location>
        <begin position="277"/>
        <end position="298"/>
    </location>
</feature>
<evidence type="ECO:0000256" key="3">
    <source>
        <dbReference type="ARBA" id="ARBA00022692"/>
    </source>
</evidence>
<feature type="transmembrane region" description="Helical" evidence="8">
    <location>
        <begin position="138"/>
        <end position="163"/>
    </location>
</feature>
<feature type="transmembrane region" description="Helical" evidence="8">
    <location>
        <begin position="501"/>
        <end position="519"/>
    </location>
</feature>
<dbReference type="PROSITE" id="PS50283">
    <property type="entry name" value="NA_SOLUT_SYMP_3"/>
    <property type="match status" value="1"/>
</dbReference>
<sequence length="697" mass="76604">MPLFPIGASDKRPLATFSHPEHAWVPVGASLFASNIGSGHFIGLAGSGAASGIGIAAFELSAIFIILLLGWIFVPVYMAAGVYTMPEYLKLRFGGQRIRVYLATLALILYVFTKISADLYAGALFIQLALGFDGDEGLYVSIVILLAIAALFTIAGGLTAVMWTDFVQTILMLIGASILMILSFNAVGGYDELIRKFMSEANPSENATLYDENNQSCGAVPDDAMHLFRSATPGKSDLPWTGILFGMTISSIWYWCSDQVIVQRVLASKNMVNAKGGCILAGYLKLLPLYLLVFPGMAARVLYTDRVACAKPEVCKAVCGSATGCTNIAYAELVIKLMPPGLSGMMLAVMMAALMSSLTSIFNSSSTIFTIDIWTRFRKNPSDAELLIVGRLSVLVMLAISILWIPILRGMESPQLFVYIQQVSNFLAPPVAGVFCMALFHTRTNEPSICSDVSIIWVPIILAYRESQLFRYIQSITSYLAPPVCAVFFTAVFVNRVNEQGAFWGLMIGLVLGLIRFILEFSFLKPSCGSGELDVRPEWIKWFIDEVHYLHFGCIIFLITLLVTYCVSLVTPPIEPEKLYRLTFWSRHSTLVRKPMEDESDKSNHVAPATTNANGTVKDDEDKAEGALMKVLRCICGSESKAAEQARIEEGPSKLSPEEEAATAAKFLDEKRFWKRFVNSNAMLLMTIAVFVWAYYA</sequence>
<proteinExistence type="inferred from homology"/>
<feature type="transmembrane region" description="Helical" evidence="8">
    <location>
        <begin position="100"/>
        <end position="126"/>
    </location>
</feature>
<comment type="subcellular location">
    <subcellularLocation>
        <location evidence="1">Membrane</location>
        <topology evidence="1">Multi-pass membrane protein</topology>
    </subcellularLocation>
</comment>
<evidence type="ECO:0000256" key="4">
    <source>
        <dbReference type="ARBA" id="ARBA00022989"/>
    </source>
</evidence>
<dbReference type="AlphaFoldDB" id="A0A1D2MDD3"/>
<organism evidence="9 10">
    <name type="scientific">Orchesella cincta</name>
    <name type="common">Springtail</name>
    <name type="synonym">Podura cincta</name>
    <dbReference type="NCBI Taxonomy" id="48709"/>
    <lineage>
        <taxon>Eukaryota</taxon>
        <taxon>Metazoa</taxon>
        <taxon>Ecdysozoa</taxon>
        <taxon>Arthropoda</taxon>
        <taxon>Hexapoda</taxon>
        <taxon>Collembola</taxon>
        <taxon>Entomobryomorpha</taxon>
        <taxon>Entomobryoidea</taxon>
        <taxon>Orchesellidae</taxon>
        <taxon>Orchesellinae</taxon>
        <taxon>Orchesella</taxon>
    </lineage>
</organism>
<comment type="caution">
    <text evidence="9">The sequence shown here is derived from an EMBL/GenBank/DDBJ whole genome shotgun (WGS) entry which is preliminary data.</text>
</comment>
<evidence type="ECO:0000313" key="9">
    <source>
        <dbReference type="EMBL" id="ODM90922.1"/>
    </source>
</evidence>
<name>A0A1D2MDD3_ORCCI</name>
<reference evidence="9 10" key="1">
    <citation type="journal article" date="2016" name="Genome Biol. Evol.">
        <title>Gene Family Evolution Reflects Adaptation to Soil Environmental Stressors in the Genome of the Collembolan Orchesella cincta.</title>
        <authorList>
            <person name="Faddeeva-Vakhrusheva A."/>
            <person name="Derks M.F."/>
            <person name="Anvar S.Y."/>
            <person name="Agamennone V."/>
            <person name="Suring W."/>
            <person name="Smit S."/>
            <person name="van Straalen N.M."/>
            <person name="Roelofs D."/>
        </authorList>
    </citation>
    <scope>NUCLEOTIDE SEQUENCE [LARGE SCALE GENOMIC DNA]</scope>
    <source>
        <tissue evidence="9">Mixed pool</tissue>
    </source>
</reference>
<feature type="transmembrane region" description="Helical" evidence="8">
    <location>
        <begin position="386"/>
        <end position="407"/>
    </location>
</feature>
<feature type="transmembrane region" description="Helical" evidence="8">
    <location>
        <begin position="170"/>
        <end position="190"/>
    </location>
</feature>